<proteinExistence type="predicted"/>
<dbReference type="InterPro" id="IPR016161">
    <property type="entry name" value="Ald_DH/histidinol_DH"/>
</dbReference>
<dbReference type="OrthoDB" id="440325at2759"/>
<evidence type="ECO:0000313" key="2">
    <source>
        <dbReference type="EMBL" id="KAF6755257.1"/>
    </source>
</evidence>
<name>A0A8H6HZP4_9AGAR</name>
<comment type="caution">
    <text evidence="2">The sequence shown here is derived from an EMBL/GenBank/DDBJ whole genome shotgun (WGS) entry which is preliminary data.</text>
</comment>
<organism evidence="2 3">
    <name type="scientific">Ephemerocybe angulata</name>
    <dbReference type="NCBI Taxonomy" id="980116"/>
    <lineage>
        <taxon>Eukaryota</taxon>
        <taxon>Fungi</taxon>
        <taxon>Dikarya</taxon>
        <taxon>Basidiomycota</taxon>
        <taxon>Agaricomycotina</taxon>
        <taxon>Agaricomycetes</taxon>
        <taxon>Agaricomycetidae</taxon>
        <taxon>Agaricales</taxon>
        <taxon>Agaricineae</taxon>
        <taxon>Psathyrellaceae</taxon>
        <taxon>Ephemerocybe</taxon>
    </lineage>
</organism>
<dbReference type="SUPFAM" id="SSF53720">
    <property type="entry name" value="ALDH-like"/>
    <property type="match status" value="1"/>
</dbReference>
<dbReference type="Gene3D" id="3.40.605.10">
    <property type="entry name" value="Aldehyde Dehydrogenase, Chain A, domain 1"/>
    <property type="match status" value="1"/>
</dbReference>
<dbReference type="Proteomes" id="UP000521943">
    <property type="component" value="Unassembled WGS sequence"/>
</dbReference>
<feature type="non-terminal residue" evidence="2">
    <location>
        <position position="84"/>
    </location>
</feature>
<dbReference type="EMBL" id="JACGCI010000031">
    <property type="protein sequence ID" value="KAF6755257.1"/>
    <property type="molecule type" value="Genomic_DNA"/>
</dbReference>
<evidence type="ECO:0000313" key="3">
    <source>
        <dbReference type="Proteomes" id="UP000521943"/>
    </source>
</evidence>
<keyword evidence="3" id="KW-1185">Reference proteome</keyword>
<dbReference type="InterPro" id="IPR016162">
    <property type="entry name" value="Ald_DH_N"/>
</dbReference>
<evidence type="ECO:0000259" key="1">
    <source>
        <dbReference type="Pfam" id="PF00171"/>
    </source>
</evidence>
<gene>
    <name evidence="2" type="ORF">DFP72DRAFT_1045693</name>
</gene>
<reference evidence="2 3" key="1">
    <citation type="submission" date="2020-07" db="EMBL/GenBank/DDBJ databases">
        <title>Comparative genomics of pyrophilous fungi reveals a link between fire events and developmental genes.</title>
        <authorList>
            <consortium name="DOE Joint Genome Institute"/>
            <person name="Steindorff A.S."/>
            <person name="Carver A."/>
            <person name="Calhoun S."/>
            <person name="Stillman K."/>
            <person name="Liu H."/>
            <person name="Lipzen A."/>
            <person name="Pangilinan J."/>
            <person name="Labutti K."/>
            <person name="Bruns T.D."/>
            <person name="Grigoriev I.V."/>
        </authorList>
    </citation>
    <scope>NUCLEOTIDE SEQUENCE [LARGE SCALE GENOMIC DNA]</scope>
    <source>
        <strain evidence="2 3">CBS 144469</strain>
    </source>
</reference>
<protein>
    <recommendedName>
        <fullName evidence="1">Aldehyde dehydrogenase domain-containing protein</fullName>
    </recommendedName>
</protein>
<dbReference type="GO" id="GO:0016491">
    <property type="term" value="F:oxidoreductase activity"/>
    <property type="evidence" value="ECO:0007669"/>
    <property type="project" value="InterPro"/>
</dbReference>
<dbReference type="AlphaFoldDB" id="A0A8H6HZP4"/>
<dbReference type="Pfam" id="PF00171">
    <property type="entry name" value="Aldedh"/>
    <property type="match status" value="1"/>
</dbReference>
<sequence length="84" mass="9025">MAEIGALIGRALKGAKELEAWVGGGKGGEEIGEDVKLEGWQEAWKARVEKKSKGVVLIIYPWNYPIILTFQRLCGAIAAGCPAL</sequence>
<feature type="domain" description="Aldehyde dehydrogenase" evidence="1">
    <location>
        <begin position="43"/>
        <end position="82"/>
    </location>
</feature>
<accession>A0A8H6HZP4</accession>
<dbReference type="InterPro" id="IPR015590">
    <property type="entry name" value="Aldehyde_DH_dom"/>
</dbReference>